<dbReference type="Pfam" id="PF16761">
    <property type="entry name" value="Clr2_transil"/>
    <property type="match status" value="1"/>
</dbReference>
<dbReference type="InterPro" id="IPR031915">
    <property type="entry name" value="Clr2_N"/>
</dbReference>
<feature type="compositionally biased region" description="Polar residues" evidence="1">
    <location>
        <begin position="160"/>
        <end position="175"/>
    </location>
</feature>
<dbReference type="PANTHER" id="PTHR38046:SF1">
    <property type="entry name" value="CRYPTIC LOCI REGULATOR 2"/>
    <property type="match status" value="1"/>
</dbReference>
<feature type="compositionally biased region" description="Pro residues" evidence="1">
    <location>
        <begin position="647"/>
        <end position="664"/>
    </location>
</feature>
<dbReference type="STRING" id="5364.A0A5C3N6W6"/>
<proteinExistence type="predicted"/>
<evidence type="ECO:0000259" key="3">
    <source>
        <dbReference type="Pfam" id="PF16761"/>
    </source>
</evidence>
<feature type="domain" description="Cryptic loci regulator 2 N-terminal" evidence="3">
    <location>
        <begin position="82"/>
        <end position="148"/>
    </location>
</feature>
<dbReference type="GO" id="GO:0031934">
    <property type="term" value="C:mating-type region heterochromatin"/>
    <property type="evidence" value="ECO:0007669"/>
    <property type="project" value="TreeGrafter"/>
</dbReference>
<dbReference type="GO" id="GO:0033553">
    <property type="term" value="C:rDNA heterochromatin"/>
    <property type="evidence" value="ECO:0007669"/>
    <property type="project" value="TreeGrafter"/>
</dbReference>
<dbReference type="Pfam" id="PF10383">
    <property type="entry name" value="Clr2"/>
    <property type="match status" value="1"/>
</dbReference>
<organism evidence="4 5">
    <name type="scientific">Heliocybe sulcata</name>
    <dbReference type="NCBI Taxonomy" id="5364"/>
    <lineage>
        <taxon>Eukaryota</taxon>
        <taxon>Fungi</taxon>
        <taxon>Dikarya</taxon>
        <taxon>Basidiomycota</taxon>
        <taxon>Agaricomycotina</taxon>
        <taxon>Agaricomycetes</taxon>
        <taxon>Gloeophyllales</taxon>
        <taxon>Gloeophyllaceae</taxon>
        <taxon>Heliocybe</taxon>
    </lineage>
</organism>
<dbReference type="InterPro" id="IPR038986">
    <property type="entry name" value="Clr2"/>
</dbReference>
<accession>A0A5C3N6W6</accession>
<feature type="region of interest" description="Disordered" evidence="1">
    <location>
        <begin position="156"/>
        <end position="231"/>
    </location>
</feature>
<dbReference type="PANTHER" id="PTHR38046">
    <property type="entry name" value="CRYPTIC LOCI REGULATOR 2"/>
    <property type="match status" value="1"/>
</dbReference>
<feature type="region of interest" description="Disordered" evidence="1">
    <location>
        <begin position="609"/>
        <end position="667"/>
    </location>
</feature>
<feature type="compositionally biased region" description="Basic and acidic residues" evidence="1">
    <location>
        <begin position="619"/>
        <end position="632"/>
    </location>
</feature>
<feature type="region of interest" description="Disordered" evidence="1">
    <location>
        <begin position="288"/>
        <end position="318"/>
    </location>
</feature>
<name>A0A5C3N6W6_9AGAM</name>
<evidence type="ECO:0000256" key="1">
    <source>
        <dbReference type="SAM" id="MobiDB-lite"/>
    </source>
</evidence>
<evidence type="ECO:0000259" key="2">
    <source>
        <dbReference type="Pfam" id="PF10383"/>
    </source>
</evidence>
<feature type="compositionally biased region" description="Polar residues" evidence="1">
    <location>
        <begin position="296"/>
        <end position="306"/>
    </location>
</feature>
<dbReference type="Proteomes" id="UP000305948">
    <property type="component" value="Unassembled WGS sequence"/>
</dbReference>
<evidence type="ECO:0008006" key="6">
    <source>
        <dbReference type="Google" id="ProtNLM"/>
    </source>
</evidence>
<reference evidence="4 5" key="1">
    <citation type="journal article" date="2019" name="Nat. Ecol. Evol.">
        <title>Megaphylogeny resolves global patterns of mushroom evolution.</title>
        <authorList>
            <person name="Varga T."/>
            <person name="Krizsan K."/>
            <person name="Foldi C."/>
            <person name="Dima B."/>
            <person name="Sanchez-Garcia M."/>
            <person name="Sanchez-Ramirez S."/>
            <person name="Szollosi G.J."/>
            <person name="Szarkandi J.G."/>
            <person name="Papp V."/>
            <person name="Albert L."/>
            <person name="Andreopoulos W."/>
            <person name="Angelini C."/>
            <person name="Antonin V."/>
            <person name="Barry K.W."/>
            <person name="Bougher N.L."/>
            <person name="Buchanan P."/>
            <person name="Buyck B."/>
            <person name="Bense V."/>
            <person name="Catcheside P."/>
            <person name="Chovatia M."/>
            <person name="Cooper J."/>
            <person name="Damon W."/>
            <person name="Desjardin D."/>
            <person name="Finy P."/>
            <person name="Geml J."/>
            <person name="Haridas S."/>
            <person name="Hughes K."/>
            <person name="Justo A."/>
            <person name="Karasinski D."/>
            <person name="Kautmanova I."/>
            <person name="Kiss B."/>
            <person name="Kocsube S."/>
            <person name="Kotiranta H."/>
            <person name="LaButti K.M."/>
            <person name="Lechner B.E."/>
            <person name="Liimatainen K."/>
            <person name="Lipzen A."/>
            <person name="Lukacs Z."/>
            <person name="Mihaltcheva S."/>
            <person name="Morgado L.N."/>
            <person name="Niskanen T."/>
            <person name="Noordeloos M.E."/>
            <person name="Ohm R.A."/>
            <person name="Ortiz-Santana B."/>
            <person name="Ovrebo C."/>
            <person name="Racz N."/>
            <person name="Riley R."/>
            <person name="Savchenko A."/>
            <person name="Shiryaev A."/>
            <person name="Soop K."/>
            <person name="Spirin V."/>
            <person name="Szebenyi C."/>
            <person name="Tomsovsky M."/>
            <person name="Tulloss R.E."/>
            <person name="Uehling J."/>
            <person name="Grigoriev I.V."/>
            <person name="Vagvolgyi C."/>
            <person name="Papp T."/>
            <person name="Martin F.M."/>
            <person name="Miettinen O."/>
            <person name="Hibbett D.S."/>
            <person name="Nagy L.G."/>
        </authorList>
    </citation>
    <scope>NUCLEOTIDE SEQUENCE [LARGE SCALE GENOMIC DNA]</scope>
    <source>
        <strain evidence="4 5">OMC1185</strain>
    </source>
</reference>
<keyword evidence="5" id="KW-1185">Reference proteome</keyword>
<dbReference type="GO" id="GO:0030466">
    <property type="term" value="P:silent mating-type cassette heterochromatin formation"/>
    <property type="evidence" value="ECO:0007669"/>
    <property type="project" value="TreeGrafter"/>
</dbReference>
<feature type="region of interest" description="Disordered" evidence="1">
    <location>
        <begin position="1"/>
        <end position="31"/>
    </location>
</feature>
<gene>
    <name evidence="4" type="ORF">OE88DRAFT_1625796</name>
</gene>
<dbReference type="InterPro" id="IPR018839">
    <property type="entry name" value="Tscrpt-silencing_Clr2_C"/>
</dbReference>
<dbReference type="OrthoDB" id="2421327at2759"/>
<dbReference type="EMBL" id="ML213507">
    <property type="protein sequence ID" value="TFK53434.1"/>
    <property type="molecule type" value="Genomic_DNA"/>
</dbReference>
<dbReference type="GO" id="GO:0070824">
    <property type="term" value="C:SHREC complex"/>
    <property type="evidence" value="ECO:0007669"/>
    <property type="project" value="InterPro"/>
</dbReference>
<feature type="compositionally biased region" description="Basic and acidic residues" evidence="1">
    <location>
        <begin position="215"/>
        <end position="231"/>
    </location>
</feature>
<feature type="domain" description="Cryptic loci regulator 2 C-terminal" evidence="2">
    <location>
        <begin position="491"/>
        <end position="736"/>
    </location>
</feature>
<protein>
    <recommendedName>
        <fullName evidence="6">Cryptic loci regulator 2 N-terminal domain-containing protein</fullName>
    </recommendedName>
</protein>
<dbReference type="AlphaFoldDB" id="A0A5C3N6W6"/>
<sequence length="825" mass="91515">MSGHRGLSGHHSLPENPSWIEITRSDGEPSRWHQNTTEVVDHEGHVNFMRPFDLDESTSVHWRKGLGMNIAKRLGMPDGPNYILKNWPDGYRFFDHNKGRQEAPRHDPYLIGSKHVNRFRSVPEFLPHALWLMQDPTLDKANCQCKYCSKGMQRPISESLGLSSPRVSRSVAHSQSPTPSSRVPKPPKPSKPQREGEARRPVPYTAVRKAPAPAKRAESHEPRQSMSRDRANDLAAVYSGIEPRRQHREGEMVWCALSTPIWGKTDLSSIYYWPGVIEDTRVKSDVVPLSDHEGANGTNGHNSMSHAANPEADQSHWAPPPPSWNIRQWFLHKVKLLGIGQELFTPEDMLLPYQAYVPPYDLLLALHETPLSLSDVAPEKIAAFNPCPPDASQNRVAYADAVPPYTLALQIASSLSNCWSPTDEWDFTMTAIPLDSPAHPKDSSLWPTWPPQNDIAGPSNVSPAELQSISAHMQGPSVLVSPGRPYTQTRYQGLWWGPERIWVDDLVRLKIARRQIAPQGTDLILPPSGPGPATQEYLAARKAEAEQGGMDVDLAVFPTHAIGAHGRGVLMKLQGLFVVELPSEGSKPKREIRASGMLYEFADEDWEDTNEKMGQPNVDKGKGKAKEVDETPMRMTPPAEQNGPSYMPGPSPLKPPPLPNPAPSVPLEDTAASVLNESLSSADAHAETSSNGHVQPPLMLASYPLPPAPLKYKFRPILPPGHEVVVSVSLIAGRYYPRIGTHPQAYANADRIRKASSDEAVFAYFNGISSLEGITPGLYNPVEPTYWKPKRLTMFRDADAEGRVDTDKQWQLKLQQFQDAMVVDS</sequence>
<evidence type="ECO:0000313" key="5">
    <source>
        <dbReference type="Proteomes" id="UP000305948"/>
    </source>
</evidence>
<evidence type="ECO:0000313" key="4">
    <source>
        <dbReference type="EMBL" id="TFK53434.1"/>
    </source>
</evidence>